<gene>
    <name evidence="2" type="ORF">CQW23_03625</name>
</gene>
<evidence type="ECO:0000313" key="3">
    <source>
        <dbReference type="Proteomes" id="UP000224567"/>
    </source>
</evidence>
<dbReference type="AlphaFoldDB" id="A0A2G2XCG1"/>
<dbReference type="Pfam" id="PF22936">
    <property type="entry name" value="Pol_BBD"/>
    <property type="match status" value="1"/>
</dbReference>
<dbReference type="PANTHER" id="PTHR47592:SF24">
    <property type="entry name" value="BNACNNG30200D PROTEIN"/>
    <property type="match status" value="1"/>
</dbReference>
<dbReference type="EMBL" id="MLFT02000002">
    <property type="protein sequence ID" value="PHT55139.1"/>
    <property type="molecule type" value="Genomic_DNA"/>
</dbReference>
<comment type="caution">
    <text evidence="2">The sequence shown here is derived from an EMBL/GenBank/DDBJ whole genome shotgun (WGS) entry which is preliminary data.</text>
</comment>
<protein>
    <recommendedName>
        <fullName evidence="1">Retrovirus-related Pol polyprotein from transposon TNT 1-94-like beta-barrel domain-containing protein</fullName>
    </recommendedName>
</protein>
<name>A0A2G2XCG1_CAPBA</name>
<accession>A0A2G2XCG1</accession>
<organism evidence="2 3">
    <name type="scientific">Capsicum baccatum</name>
    <name type="common">Peruvian pepper</name>
    <dbReference type="NCBI Taxonomy" id="33114"/>
    <lineage>
        <taxon>Eukaryota</taxon>
        <taxon>Viridiplantae</taxon>
        <taxon>Streptophyta</taxon>
        <taxon>Embryophyta</taxon>
        <taxon>Tracheophyta</taxon>
        <taxon>Spermatophyta</taxon>
        <taxon>Magnoliopsida</taxon>
        <taxon>eudicotyledons</taxon>
        <taxon>Gunneridae</taxon>
        <taxon>Pentapetalae</taxon>
        <taxon>asterids</taxon>
        <taxon>lamiids</taxon>
        <taxon>Solanales</taxon>
        <taxon>Solanaceae</taxon>
        <taxon>Solanoideae</taxon>
        <taxon>Capsiceae</taxon>
        <taxon>Capsicum</taxon>
    </lineage>
</organism>
<evidence type="ECO:0000313" key="2">
    <source>
        <dbReference type="EMBL" id="PHT55139.1"/>
    </source>
</evidence>
<dbReference type="Proteomes" id="UP000224567">
    <property type="component" value="Unassembled WGS sequence"/>
</dbReference>
<dbReference type="InterPro" id="IPR054722">
    <property type="entry name" value="PolX-like_BBD"/>
</dbReference>
<dbReference type="PANTHER" id="PTHR47592">
    <property type="entry name" value="PBF68 PROTEIN"/>
    <property type="match status" value="1"/>
</dbReference>
<reference evidence="2 3" key="1">
    <citation type="journal article" date="2017" name="Genome Biol.">
        <title>New reference genome sequences of hot pepper reveal the massive evolution of plant disease-resistance genes by retroduplication.</title>
        <authorList>
            <person name="Kim S."/>
            <person name="Park J."/>
            <person name="Yeom S.I."/>
            <person name="Kim Y.M."/>
            <person name="Seo E."/>
            <person name="Kim K.T."/>
            <person name="Kim M.S."/>
            <person name="Lee J.M."/>
            <person name="Cheong K."/>
            <person name="Shin H.S."/>
            <person name="Kim S.B."/>
            <person name="Han K."/>
            <person name="Lee J."/>
            <person name="Park M."/>
            <person name="Lee H.A."/>
            <person name="Lee H.Y."/>
            <person name="Lee Y."/>
            <person name="Oh S."/>
            <person name="Lee J.H."/>
            <person name="Choi E."/>
            <person name="Choi E."/>
            <person name="Lee S.E."/>
            <person name="Jeon J."/>
            <person name="Kim H."/>
            <person name="Choi G."/>
            <person name="Song H."/>
            <person name="Lee J."/>
            <person name="Lee S.C."/>
            <person name="Kwon J.K."/>
            <person name="Lee H.Y."/>
            <person name="Koo N."/>
            <person name="Hong Y."/>
            <person name="Kim R.W."/>
            <person name="Kang W.H."/>
            <person name="Huh J.H."/>
            <person name="Kang B.C."/>
            <person name="Yang T.J."/>
            <person name="Lee Y.H."/>
            <person name="Bennetzen J.L."/>
            <person name="Choi D."/>
        </authorList>
    </citation>
    <scope>NUCLEOTIDE SEQUENCE [LARGE SCALE GENOMIC DNA]</scope>
    <source>
        <strain evidence="3">cv. PBC81</strain>
    </source>
</reference>
<dbReference type="OrthoDB" id="2596766at2759"/>
<proteinExistence type="predicted"/>
<sequence>MTKTILRKSRNLNKKAINPRRNSRESASTVVKLVISPRIVVPLRKVEPNKECDDLCVMFSEYNLMGNPRKWWMDPGATRHVCANKELFSSFAPAQVEEMIYMANSATAKVEGTGKVGLKMTSGKVFTLNNVLYVPDLHRNLISVSLLDKNGFKCVTISGKNIISKGEVDISDINATKRMLESKFDMKDLGVPDVILGLNVWKSPMLGRSESRFKENVSKGLFSKLL</sequence>
<feature type="domain" description="Retrovirus-related Pol polyprotein from transposon TNT 1-94-like beta-barrel" evidence="1">
    <location>
        <begin position="71"/>
        <end position="152"/>
    </location>
</feature>
<evidence type="ECO:0000259" key="1">
    <source>
        <dbReference type="Pfam" id="PF22936"/>
    </source>
</evidence>
<keyword evidence="3" id="KW-1185">Reference proteome</keyword>
<reference evidence="3" key="2">
    <citation type="journal article" date="2017" name="J. Anim. Genet.">
        <title>Multiple reference genome sequences of hot pepper reveal the massive evolution of plant disease resistance genes by retroduplication.</title>
        <authorList>
            <person name="Kim S."/>
            <person name="Park J."/>
            <person name="Yeom S.-I."/>
            <person name="Kim Y.-M."/>
            <person name="Seo E."/>
            <person name="Kim K.-T."/>
            <person name="Kim M.-S."/>
            <person name="Lee J.M."/>
            <person name="Cheong K."/>
            <person name="Shin H.-S."/>
            <person name="Kim S.-B."/>
            <person name="Han K."/>
            <person name="Lee J."/>
            <person name="Park M."/>
            <person name="Lee H.-A."/>
            <person name="Lee H.-Y."/>
            <person name="Lee Y."/>
            <person name="Oh S."/>
            <person name="Lee J.H."/>
            <person name="Choi E."/>
            <person name="Choi E."/>
            <person name="Lee S.E."/>
            <person name="Jeon J."/>
            <person name="Kim H."/>
            <person name="Choi G."/>
            <person name="Song H."/>
            <person name="Lee J."/>
            <person name="Lee S.-C."/>
            <person name="Kwon J.-K."/>
            <person name="Lee H.-Y."/>
            <person name="Koo N."/>
            <person name="Hong Y."/>
            <person name="Kim R.W."/>
            <person name="Kang W.-H."/>
            <person name="Huh J.H."/>
            <person name="Kang B.-C."/>
            <person name="Yang T.-J."/>
            <person name="Lee Y.-H."/>
            <person name="Bennetzen J.L."/>
            <person name="Choi D."/>
        </authorList>
    </citation>
    <scope>NUCLEOTIDE SEQUENCE [LARGE SCALE GENOMIC DNA]</scope>
    <source>
        <strain evidence="3">cv. PBC81</strain>
    </source>
</reference>